<dbReference type="RefSeq" id="XP_004507161.1">
    <property type="nucleotide sequence ID" value="XM_004507104.3"/>
</dbReference>
<feature type="domain" description="LTI65/LTI78 N-terminal" evidence="3">
    <location>
        <begin position="70"/>
        <end position="131"/>
    </location>
</feature>
<reference evidence="4" key="1">
    <citation type="journal article" date="2013" name="Nat. Biotechnol.">
        <title>Draft genome sequence of chickpea (Cicer arietinum) provides a resource for trait improvement.</title>
        <authorList>
            <person name="Varshney R.K."/>
            <person name="Song C."/>
            <person name="Saxena R.K."/>
            <person name="Azam S."/>
            <person name="Yu S."/>
            <person name="Sharpe A.G."/>
            <person name="Cannon S."/>
            <person name="Baek J."/>
            <person name="Rosen B.D."/>
            <person name="Tar'an B."/>
            <person name="Millan T."/>
            <person name="Zhang X."/>
            <person name="Ramsay L.D."/>
            <person name="Iwata A."/>
            <person name="Wang Y."/>
            <person name="Nelson W."/>
            <person name="Farmer A.D."/>
            <person name="Gaur P.M."/>
            <person name="Soderlund C."/>
            <person name="Penmetsa R.V."/>
            <person name="Xu C."/>
            <person name="Bharti A.K."/>
            <person name="He W."/>
            <person name="Winter P."/>
            <person name="Zhao S."/>
            <person name="Hane J.K."/>
            <person name="Carrasquilla-Garcia N."/>
            <person name="Condie J.A."/>
            <person name="Upadhyaya H.D."/>
            <person name="Luo M.C."/>
            <person name="Thudi M."/>
            <person name="Gowda C.L."/>
            <person name="Singh N.P."/>
            <person name="Lichtenzveig J."/>
            <person name="Gali K.K."/>
            <person name="Rubio J."/>
            <person name="Nadarajan N."/>
            <person name="Dolezel J."/>
            <person name="Bansal K.C."/>
            <person name="Xu X."/>
            <person name="Edwards D."/>
            <person name="Zhang G."/>
            <person name="Kahl G."/>
            <person name="Gil J."/>
            <person name="Singh K.B."/>
            <person name="Datta S.K."/>
            <person name="Jackson S.A."/>
            <person name="Wang J."/>
            <person name="Cook D.R."/>
        </authorList>
    </citation>
    <scope>NUCLEOTIDE SEQUENCE [LARGE SCALE GENOMIC DNA]</scope>
    <source>
        <strain evidence="4">cv. CDC Frontier</strain>
    </source>
</reference>
<dbReference type="GeneID" id="101514063"/>
<feature type="compositionally biased region" description="Low complexity" evidence="1">
    <location>
        <begin position="382"/>
        <end position="402"/>
    </location>
</feature>
<feature type="compositionally biased region" description="Basic and acidic residues" evidence="1">
    <location>
        <begin position="127"/>
        <end position="142"/>
    </location>
</feature>
<feature type="compositionally biased region" description="Low complexity" evidence="1">
    <location>
        <begin position="34"/>
        <end position="53"/>
    </location>
</feature>
<keyword evidence="4" id="KW-1185">Reference proteome</keyword>
<name>A0A1S2YMQ6_CICAR</name>
<reference evidence="5" key="2">
    <citation type="submission" date="2025-08" db="UniProtKB">
        <authorList>
            <consortium name="RefSeq"/>
        </authorList>
    </citation>
    <scope>IDENTIFICATION</scope>
    <source>
        <tissue evidence="5">Etiolated seedlings</tissue>
    </source>
</reference>
<feature type="domain" description="LTI65/LTI78 PGEED repeat" evidence="2">
    <location>
        <begin position="301"/>
        <end position="331"/>
    </location>
</feature>
<evidence type="ECO:0000259" key="3">
    <source>
        <dbReference type="Pfam" id="PF23403"/>
    </source>
</evidence>
<sequence>MAQLERPHKYIDASKNPASIQTMEQLLRGEASKPKLSPCNSSSSSTCSSPSSPFFQRLRHHDSEEDHGQNQKKSVLAKVKEKAKKLRHSLSKKRHEDGIATSPSSGVGLEGDGIEDDAEYYGAPMYESEKVPEGYTENERQHSRMSPTIPQKHVMSSNDRLGLEQVREKTLNRSLSKKATQPAATTFSGPNKISTKAAAEKNLAPAYTEGSETAHYTTSKFQGLSVSKPREHHNSSPTGATTHKASLSVRASRTPPAKMPSQTCPSTPQTSSTPMVTPPPSPPSSAPPGAANNSPTSQIWDKGVSVKEYLMNKLEPGEDEKALSRVISEAMSPRRTPGDVGVIEKVREAVTSLLRTEVPTKHADAKATTKLADTNPTTAARTPSQVSASTSTTSASSQVPVSFNPHEVAQEENHGRILQAN</sequence>
<dbReference type="Proteomes" id="UP000087171">
    <property type="component" value="Chromosome Ca6"/>
</dbReference>
<dbReference type="OrthoDB" id="670168at2759"/>
<feature type="compositionally biased region" description="Basic residues" evidence="1">
    <location>
        <begin position="81"/>
        <end position="93"/>
    </location>
</feature>
<dbReference type="GO" id="GO:0009737">
    <property type="term" value="P:response to abscisic acid"/>
    <property type="evidence" value="ECO:0007669"/>
    <property type="project" value="InterPro"/>
</dbReference>
<feature type="region of interest" description="Disordered" evidence="1">
    <location>
        <begin position="357"/>
        <end position="421"/>
    </location>
</feature>
<dbReference type="KEGG" id="cam:101514063"/>
<feature type="compositionally biased region" description="Polar residues" evidence="1">
    <location>
        <begin position="210"/>
        <end position="225"/>
    </location>
</feature>
<dbReference type="PANTHER" id="PTHR33836:SF7">
    <property type="entry name" value="LOW-TEMPERATURE-INDUCED PROTEIN"/>
    <property type="match status" value="1"/>
</dbReference>
<dbReference type="InterPro" id="IPR056605">
    <property type="entry name" value="LTI65_LTI78_N"/>
</dbReference>
<dbReference type="InterPro" id="IPR037491">
    <property type="entry name" value="LTI78/LTI65"/>
</dbReference>
<evidence type="ECO:0000256" key="1">
    <source>
        <dbReference type="SAM" id="MobiDB-lite"/>
    </source>
</evidence>
<dbReference type="Pfam" id="PF23403">
    <property type="entry name" value="LTI65_LTI78_N"/>
    <property type="match status" value="1"/>
</dbReference>
<protein>
    <submittedName>
        <fullName evidence="5">Endochitinase A</fullName>
    </submittedName>
</protein>
<evidence type="ECO:0000313" key="4">
    <source>
        <dbReference type="Proteomes" id="UP000087171"/>
    </source>
</evidence>
<dbReference type="Pfam" id="PF23399">
    <property type="entry name" value="LTI65_PGEED"/>
    <property type="match status" value="1"/>
</dbReference>
<dbReference type="PANTHER" id="PTHR33836">
    <property type="entry name" value="LOW-TEMPERATURE-INDUCED 65 KDA PROTEIN-RELATED"/>
    <property type="match status" value="1"/>
</dbReference>
<feature type="compositionally biased region" description="Polar residues" evidence="1">
    <location>
        <begin position="235"/>
        <end position="251"/>
    </location>
</feature>
<organism evidence="4 5">
    <name type="scientific">Cicer arietinum</name>
    <name type="common">Chickpea</name>
    <name type="synonym">Garbanzo</name>
    <dbReference type="NCBI Taxonomy" id="3827"/>
    <lineage>
        <taxon>Eukaryota</taxon>
        <taxon>Viridiplantae</taxon>
        <taxon>Streptophyta</taxon>
        <taxon>Embryophyta</taxon>
        <taxon>Tracheophyta</taxon>
        <taxon>Spermatophyta</taxon>
        <taxon>Magnoliopsida</taxon>
        <taxon>eudicotyledons</taxon>
        <taxon>Gunneridae</taxon>
        <taxon>Pentapetalae</taxon>
        <taxon>rosids</taxon>
        <taxon>fabids</taxon>
        <taxon>Fabales</taxon>
        <taxon>Fabaceae</taxon>
        <taxon>Papilionoideae</taxon>
        <taxon>50 kb inversion clade</taxon>
        <taxon>NPAAA clade</taxon>
        <taxon>Hologalegina</taxon>
        <taxon>IRL clade</taxon>
        <taxon>Cicereae</taxon>
        <taxon>Cicer</taxon>
    </lineage>
</organism>
<feature type="compositionally biased region" description="Pro residues" evidence="1">
    <location>
        <begin position="276"/>
        <end position="286"/>
    </location>
</feature>
<feature type="compositionally biased region" description="Polar residues" evidence="1">
    <location>
        <begin position="144"/>
        <end position="159"/>
    </location>
</feature>
<dbReference type="InterPro" id="IPR057059">
    <property type="entry name" value="LTI65/LTI78_PGEED"/>
</dbReference>
<proteinExistence type="predicted"/>
<evidence type="ECO:0000259" key="2">
    <source>
        <dbReference type="Pfam" id="PF23399"/>
    </source>
</evidence>
<feature type="compositionally biased region" description="Basic and acidic residues" evidence="1">
    <location>
        <begin position="358"/>
        <end position="367"/>
    </location>
</feature>
<evidence type="ECO:0000313" key="5">
    <source>
        <dbReference type="RefSeq" id="XP_004507161.1"/>
    </source>
</evidence>
<dbReference type="AlphaFoldDB" id="A0A1S2YMQ6"/>
<dbReference type="PaxDb" id="3827-XP_004507161.1"/>
<dbReference type="eggNOG" id="ENOG502RXRD">
    <property type="taxonomic scope" value="Eukaryota"/>
</dbReference>
<feature type="region of interest" description="Disordered" evidence="1">
    <location>
        <begin position="26"/>
        <end position="300"/>
    </location>
</feature>
<feature type="compositionally biased region" description="Polar residues" evidence="1">
    <location>
        <begin position="172"/>
        <end position="194"/>
    </location>
</feature>
<feature type="compositionally biased region" description="Low complexity" evidence="1">
    <location>
        <begin position="287"/>
        <end position="297"/>
    </location>
</feature>
<accession>A0A1S2YMQ6</accession>
<feature type="compositionally biased region" description="Low complexity" evidence="1">
    <location>
        <begin position="260"/>
        <end position="275"/>
    </location>
</feature>
<feature type="compositionally biased region" description="Basic and acidic residues" evidence="1">
    <location>
        <begin position="161"/>
        <end position="171"/>
    </location>
</feature>
<dbReference type="STRING" id="3827.A0A1S2YMQ6"/>
<gene>
    <name evidence="5" type="primary">LOC101514063</name>
</gene>